<protein>
    <recommendedName>
        <fullName evidence="6">S-protein homolog</fullName>
    </recommendedName>
</protein>
<dbReference type="PANTHER" id="PTHR31232">
    <property type="match status" value="1"/>
</dbReference>
<evidence type="ECO:0000256" key="4">
    <source>
        <dbReference type="ARBA" id="ARBA00022525"/>
    </source>
</evidence>
<dbReference type="Pfam" id="PF05938">
    <property type="entry name" value="Self-incomp_S1"/>
    <property type="match status" value="1"/>
</dbReference>
<evidence type="ECO:0000256" key="1">
    <source>
        <dbReference type="ARBA" id="ARBA00004613"/>
    </source>
</evidence>
<keyword evidence="3 6" id="KW-0713">Self-incompatibility</keyword>
<evidence type="ECO:0000256" key="3">
    <source>
        <dbReference type="ARBA" id="ARBA00022471"/>
    </source>
</evidence>
<dbReference type="AlphaFoldDB" id="A0ABC8LVG3"/>
<keyword evidence="4 6" id="KW-0964">Secreted</keyword>
<name>A0ABC8LVG3_ERUVS</name>
<keyword evidence="8" id="KW-1185">Reference proteome</keyword>
<dbReference type="Proteomes" id="UP001642260">
    <property type="component" value="Unassembled WGS sequence"/>
</dbReference>
<comment type="similarity">
    <text evidence="2 6">Belongs to the plant self-incompatibility (S1) protein family.</text>
</comment>
<dbReference type="InterPro" id="IPR010264">
    <property type="entry name" value="Self-incomp_S1"/>
</dbReference>
<evidence type="ECO:0000256" key="5">
    <source>
        <dbReference type="ARBA" id="ARBA00022729"/>
    </source>
</evidence>
<evidence type="ECO:0000313" key="7">
    <source>
        <dbReference type="EMBL" id="CAH8387801.1"/>
    </source>
</evidence>
<dbReference type="GO" id="GO:0060320">
    <property type="term" value="P:rejection of self pollen"/>
    <property type="evidence" value="ECO:0007669"/>
    <property type="project" value="UniProtKB-KW"/>
</dbReference>
<comment type="caution">
    <text evidence="7">The sequence shown here is derived from an EMBL/GenBank/DDBJ whole genome shotgun (WGS) entry which is preliminary data.</text>
</comment>
<dbReference type="EMBL" id="CAKOAT010764042">
    <property type="protein sequence ID" value="CAH8387801.1"/>
    <property type="molecule type" value="Genomic_DNA"/>
</dbReference>
<sequence>MDIPKQYLSHFILIIFINTNTSHADTKHSMPVPNGPSTTESVFLAFGKITVKIINDLGGNTLTLKYHCKSKDDDFGDRSLQPGKSWSFRFRRQFFGKKLFSCTYVLPNGRFSFSI</sequence>
<evidence type="ECO:0000313" key="8">
    <source>
        <dbReference type="Proteomes" id="UP001642260"/>
    </source>
</evidence>
<organism evidence="7 8">
    <name type="scientific">Eruca vesicaria subsp. sativa</name>
    <name type="common">Garden rocket</name>
    <name type="synonym">Eruca sativa</name>
    <dbReference type="NCBI Taxonomy" id="29727"/>
    <lineage>
        <taxon>Eukaryota</taxon>
        <taxon>Viridiplantae</taxon>
        <taxon>Streptophyta</taxon>
        <taxon>Embryophyta</taxon>
        <taxon>Tracheophyta</taxon>
        <taxon>Spermatophyta</taxon>
        <taxon>Magnoliopsida</taxon>
        <taxon>eudicotyledons</taxon>
        <taxon>Gunneridae</taxon>
        <taxon>Pentapetalae</taxon>
        <taxon>rosids</taxon>
        <taxon>malvids</taxon>
        <taxon>Brassicales</taxon>
        <taxon>Brassicaceae</taxon>
        <taxon>Brassiceae</taxon>
        <taxon>Eruca</taxon>
    </lineage>
</organism>
<reference evidence="7 8" key="1">
    <citation type="submission" date="2022-03" db="EMBL/GenBank/DDBJ databases">
        <authorList>
            <person name="Macdonald S."/>
            <person name="Ahmed S."/>
            <person name="Newling K."/>
        </authorList>
    </citation>
    <scope>NUCLEOTIDE SEQUENCE [LARGE SCALE GENOMIC DNA]</scope>
</reference>
<comment type="subcellular location">
    <subcellularLocation>
        <location evidence="1 6">Secreted</location>
    </subcellularLocation>
</comment>
<keyword evidence="5" id="KW-0732">Signal</keyword>
<proteinExistence type="inferred from homology"/>
<dbReference type="PANTHER" id="PTHR31232:SF144">
    <property type="entry name" value="S-PROTEIN HOMOLOG 2"/>
    <property type="match status" value="1"/>
</dbReference>
<gene>
    <name evidence="7" type="ORF">ERUC_LOCUS40284</name>
</gene>
<evidence type="ECO:0000256" key="2">
    <source>
        <dbReference type="ARBA" id="ARBA00005581"/>
    </source>
</evidence>
<dbReference type="GO" id="GO:0005576">
    <property type="term" value="C:extracellular region"/>
    <property type="evidence" value="ECO:0007669"/>
    <property type="project" value="UniProtKB-SubCell"/>
</dbReference>
<evidence type="ECO:0000256" key="6">
    <source>
        <dbReference type="RuleBase" id="RU367044"/>
    </source>
</evidence>
<accession>A0ABC8LVG3</accession>